<reference evidence="2 3" key="1">
    <citation type="journal article" date="2016" name="Genome Biol. Evol.">
        <title>Divergent and convergent evolution of fungal pathogenicity.</title>
        <authorList>
            <person name="Shang Y."/>
            <person name="Xiao G."/>
            <person name="Zheng P."/>
            <person name="Cen K."/>
            <person name="Zhan S."/>
            <person name="Wang C."/>
        </authorList>
    </citation>
    <scope>NUCLEOTIDE SEQUENCE [LARGE SCALE GENOMIC DNA]</scope>
    <source>
        <strain evidence="2 3">RCEF 264</strain>
    </source>
</reference>
<protein>
    <submittedName>
        <fullName evidence="2">F-box domain containing protein</fullName>
    </submittedName>
</protein>
<dbReference type="InterPro" id="IPR001810">
    <property type="entry name" value="F-box_dom"/>
</dbReference>
<dbReference type="SUPFAM" id="SSF81383">
    <property type="entry name" value="F-box domain"/>
    <property type="match status" value="1"/>
</dbReference>
<feature type="domain" description="F-box" evidence="1">
    <location>
        <begin position="55"/>
        <end position="96"/>
    </location>
</feature>
<organism evidence="2 3">
    <name type="scientific">Niveomyces insectorum RCEF 264</name>
    <dbReference type="NCBI Taxonomy" id="1081102"/>
    <lineage>
        <taxon>Eukaryota</taxon>
        <taxon>Fungi</taxon>
        <taxon>Dikarya</taxon>
        <taxon>Ascomycota</taxon>
        <taxon>Pezizomycotina</taxon>
        <taxon>Sordariomycetes</taxon>
        <taxon>Hypocreomycetidae</taxon>
        <taxon>Hypocreales</taxon>
        <taxon>Cordycipitaceae</taxon>
        <taxon>Niveomyces</taxon>
    </lineage>
</organism>
<evidence type="ECO:0000313" key="2">
    <source>
        <dbReference type="EMBL" id="OAA56299.1"/>
    </source>
</evidence>
<gene>
    <name evidence="2" type="ORF">SPI_07910</name>
</gene>
<dbReference type="InterPro" id="IPR036047">
    <property type="entry name" value="F-box-like_dom_sf"/>
</dbReference>
<sequence>MPLGRLRALCQRDYFRSQSPRDAVEAVLAKKPGYNAVTIYDLDILAVRGMSNTVFSPLCRLPDEVLVHIMDHLDWLDMLCIRRTSRIFLRLLWTRMEKRLRGGSHDPPCERFYTGIKNVYMHCSACEVDHPISFFSAAQRREKAGGHRVCVAHEGHVRLCEHKTVKLAEVLRSLPGGRINNHYPHSNYAASLATPRGP</sequence>
<dbReference type="AlphaFoldDB" id="A0A167P543"/>
<dbReference type="PROSITE" id="PS50181">
    <property type="entry name" value="FBOX"/>
    <property type="match status" value="1"/>
</dbReference>
<dbReference type="Proteomes" id="UP000076874">
    <property type="component" value="Unassembled WGS sequence"/>
</dbReference>
<keyword evidence="3" id="KW-1185">Reference proteome</keyword>
<dbReference type="EMBL" id="AZHD01000017">
    <property type="protein sequence ID" value="OAA56299.1"/>
    <property type="molecule type" value="Genomic_DNA"/>
</dbReference>
<name>A0A167P543_9HYPO</name>
<comment type="caution">
    <text evidence="2">The sequence shown here is derived from an EMBL/GenBank/DDBJ whole genome shotgun (WGS) entry which is preliminary data.</text>
</comment>
<accession>A0A167P543</accession>
<proteinExistence type="predicted"/>
<evidence type="ECO:0000313" key="3">
    <source>
        <dbReference type="Proteomes" id="UP000076874"/>
    </source>
</evidence>
<dbReference type="OrthoDB" id="3692147at2759"/>
<evidence type="ECO:0000259" key="1">
    <source>
        <dbReference type="PROSITE" id="PS50181"/>
    </source>
</evidence>